<dbReference type="EMBL" id="UZAJ01002014">
    <property type="protein sequence ID" value="VDO35446.1"/>
    <property type="molecule type" value="Genomic_DNA"/>
</dbReference>
<gene>
    <name evidence="2" type="ORF">OFLC_LOCUS3145</name>
</gene>
<evidence type="ECO:0000313" key="2">
    <source>
        <dbReference type="EMBL" id="VDO35446.1"/>
    </source>
</evidence>
<accession>A0A183H6N5</accession>
<dbReference type="WBParaSite" id="OFLC_0000314601-mRNA-1">
    <property type="protein sequence ID" value="OFLC_0000314601-mRNA-1"/>
    <property type="gene ID" value="OFLC_0000314601"/>
</dbReference>
<reference evidence="4" key="1">
    <citation type="submission" date="2016-06" db="UniProtKB">
        <authorList>
            <consortium name="WormBaseParasite"/>
        </authorList>
    </citation>
    <scope>IDENTIFICATION</scope>
</reference>
<name>A0A183H6N5_9BILA</name>
<feature type="region of interest" description="Disordered" evidence="1">
    <location>
        <begin position="1"/>
        <end position="76"/>
    </location>
</feature>
<organism evidence="4">
    <name type="scientific">Onchocerca flexuosa</name>
    <dbReference type="NCBI Taxonomy" id="387005"/>
    <lineage>
        <taxon>Eukaryota</taxon>
        <taxon>Metazoa</taxon>
        <taxon>Ecdysozoa</taxon>
        <taxon>Nematoda</taxon>
        <taxon>Chromadorea</taxon>
        <taxon>Rhabditida</taxon>
        <taxon>Spirurina</taxon>
        <taxon>Spiruromorpha</taxon>
        <taxon>Filarioidea</taxon>
        <taxon>Onchocercidae</taxon>
        <taxon>Onchocerca</taxon>
    </lineage>
</organism>
<feature type="compositionally biased region" description="Polar residues" evidence="1">
    <location>
        <begin position="30"/>
        <end position="63"/>
    </location>
</feature>
<evidence type="ECO:0000313" key="4">
    <source>
        <dbReference type="WBParaSite" id="OFLC_0000314601-mRNA-1"/>
    </source>
</evidence>
<dbReference type="AlphaFoldDB" id="A0A183H6N5"/>
<proteinExistence type="predicted"/>
<protein>
    <submittedName>
        <fullName evidence="4">BESS domain-containing protein</fullName>
    </submittedName>
</protein>
<sequence>SSPNDNGNSVNESTTVLRTKTTSSSSSVSNIIYEQPSTSFNYDTNTNVAANPVTESNPQINSSDKNEETSKNEPIPIYIRPSELCFDDVDDSGEILNEFFMPSSSTSSYEPAKPTTTSGTTLTVSGMSAGSNTMPIVTFAQLWNFNEQFDHKEAHPLSSQATSTTICPL</sequence>
<feature type="compositionally biased region" description="Low complexity" evidence="1">
    <location>
        <begin position="13"/>
        <end position="29"/>
    </location>
</feature>
<evidence type="ECO:0000256" key="1">
    <source>
        <dbReference type="SAM" id="MobiDB-lite"/>
    </source>
</evidence>
<reference evidence="2 3" key="2">
    <citation type="submission" date="2018-11" db="EMBL/GenBank/DDBJ databases">
        <authorList>
            <consortium name="Pathogen Informatics"/>
        </authorList>
    </citation>
    <scope>NUCLEOTIDE SEQUENCE [LARGE SCALE GENOMIC DNA]</scope>
</reference>
<dbReference type="Proteomes" id="UP000267606">
    <property type="component" value="Unassembled WGS sequence"/>
</dbReference>
<keyword evidence="3" id="KW-1185">Reference proteome</keyword>
<feature type="compositionally biased region" description="Polar residues" evidence="1">
    <location>
        <begin position="1"/>
        <end position="12"/>
    </location>
</feature>
<evidence type="ECO:0000313" key="3">
    <source>
        <dbReference type="Proteomes" id="UP000267606"/>
    </source>
</evidence>